<protein>
    <recommendedName>
        <fullName evidence="3">Excalibur calcium-binding domain-containing protein</fullName>
    </recommendedName>
</protein>
<comment type="caution">
    <text evidence="4">The sequence shown here is derived from an EMBL/GenBank/DDBJ whole genome shotgun (WGS) entry which is preliminary data.</text>
</comment>
<feature type="compositionally biased region" description="Basic and acidic residues" evidence="1">
    <location>
        <begin position="292"/>
        <end position="306"/>
    </location>
</feature>
<dbReference type="InterPro" id="IPR008613">
    <property type="entry name" value="Excalibur_Ca-bd_domain"/>
</dbReference>
<name>A0ABX1G1S9_9MICC</name>
<feature type="domain" description="Excalibur calcium-binding" evidence="3">
    <location>
        <begin position="270"/>
        <end position="306"/>
    </location>
</feature>
<dbReference type="Pfam" id="PF05901">
    <property type="entry name" value="Excalibur"/>
    <property type="match status" value="1"/>
</dbReference>
<dbReference type="EMBL" id="JAAWVT010000001">
    <property type="protein sequence ID" value="NKG19726.1"/>
    <property type="molecule type" value="Genomic_DNA"/>
</dbReference>
<keyword evidence="2" id="KW-1133">Transmembrane helix</keyword>
<feature type="compositionally biased region" description="Basic and acidic residues" evidence="1">
    <location>
        <begin position="249"/>
        <end position="258"/>
    </location>
</feature>
<dbReference type="Proteomes" id="UP000746595">
    <property type="component" value="Unassembled WGS sequence"/>
</dbReference>
<feature type="transmembrane region" description="Helical" evidence="2">
    <location>
        <begin position="71"/>
        <end position="89"/>
    </location>
</feature>
<evidence type="ECO:0000313" key="4">
    <source>
        <dbReference type="EMBL" id="NKG19726.1"/>
    </source>
</evidence>
<organism evidence="4 5">
    <name type="scientific">Paeniglutamicibacter terrestris</name>
    <dbReference type="NCBI Taxonomy" id="2723403"/>
    <lineage>
        <taxon>Bacteria</taxon>
        <taxon>Bacillati</taxon>
        <taxon>Actinomycetota</taxon>
        <taxon>Actinomycetes</taxon>
        <taxon>Micrococcales</taxon>
        <taxon>Micrococcaceae</taxon>
        <taxon>Paeniglutamicibacter</taxon>
    </lineage>
</organism>
<feature type="region of interest" description="Disordered" evidence="1">
    <location>
        <begin position="206"/>
        <end position="264"/>
    </location>
</feature>
<evidence type="ECO:0000259" key="3">
    <source>
        <dbReference type="SMART" id="SM00894"/>
    </source>
</evidence>
<reference evidence="4 5" key="1">
    <citation type="submission" date="2020-04" db="EMBL/GenBank/DDBJ databases">
        <title>Paeniglutamicibacter sp. ANT13_2, a novel actinomycete isolated from sediment in Antarctica.</title>
        <authorList>
            <person name="Sakdapetsiri C."/>
            <person name="Pinyakong O."/>
        </authorList>
    </citation>
    <scope>NUCLEOTIDE SEQUENCE [LARGE SCALE GENOMIC DNA]</scope>
    <source>
        <strain evidence="4 5">ANT13_2</strain>
    </source>
</reference>
<evidence type="ECO:0000256" key="1">
    <source>
        <dbReference type="SAM" id="MobiDB-lite"/>
    </source>
</evidence>
<sequence>MTWDSNSAPPKRRVSKRWIWWGIAAVALILLVLSGALPGLMILVGIIALILGLVALLANGIKWARIPNRKIGAGVAGAALVLTFAGGALSGTEGTGSPETSLEEPAVAETLQSDLASFVGQPCEFDYQVMTQADANNYCDEDSTGTLLWVDQDTHDRAEADLAAAREVEAEKAAEAKMKSEEAAAVKAKESAAAKKAEIAAEAKKKEEAAASKAKAEAAAKAKAERKAADAQAAKVREQEAASARAAQKAREEQETAKPKIQTFTDSNTYYANCTAVRNAGADPIYSGDPGYSRKLDRDGDGVACE</sequence>
<feature type="transmembrane region" description="Helical" evidence="2">
    <location>
        <begin position="40"/>
        <end position="59"/>
    </location>
</feature>
<keyword evidence="2" id="KW-0472">Membrane</keyword>
<dbReference type="SMART" id="SM00894">
    <property type="entry name" value="Excalibur"/>
    <property type="match status" value="1"/>
</dbReference>
<accession>A0ABX1G1S9</accession>
<feature type="compositionally biased region" description="Basic and acidic residues" evidence="1">
    <location>
        <begin position="206"/>
        <end position="240"/>
    </location>
</feature>
<evidence type="ECO:0000313" key="5">
    <source>
        <dbReference type="Proteomes" id="UP000746595"/>
    </source>
</evidence>
<proteinExistence type="predicted"/>
<feature type="region of interest" description="Disordered" evidence="1">
    <location>
        <begin position="280"/>
        <end position="306"/>
    </location>
</feature>
<keyword evidence="5" id="KW-1185">Reference proteome</keyword>
<gene>
    <name evidence="4" type="ORF">HED64_03245</name>
</gene>
<evidence type="ECO:0000256" key="2">
    <source>
        <dbReference type="SAM" id="Phobius"/>
    </source>
</evidence>
<feature type="transmembrane region" description="Helical" evidence="2">
    <location>
        <begin position="18"/>
        <end position="34"/>
    </location>
</feature>
<keyword evidence="2" id="KW-0812">Transmembrane</keyword>